<evidence type="ECO:0000256" key="1">
    <source>
        <dbReference type="ARBA" id="ARBA00007665"/>
    </source>
</evidence>
<dbReference type="NCBIfam" id="TIGR00257">
    <property type="entry name" value="IMPACT_YIGZ"/>
    <property type="match status" value="1"/>
</dbReference>
<dbReference type="SUPFAM" id="SSF54211">
    <property type="entry name" value="Ribosomal protein S5 domain 2-like"/>
    <property type="match status" value="1"/>
</dbReference>
<evidence type="ECO:0000259" key="3">
    <source>
        <dbReference type="Pfam" id="PF09186"/>
    </source>
</evidence>
<dbReference type="Gene3D" id="3.30.230.30">
    <property type="entry name" value="Impact, N-terminal domain"/>
    <property type="match status" value="1"/>
</dbReference>
<gene>
    <name evidence="4" type="ORF">P5G51_006415</name>
</gene>
<dbReference type="InterPro" id="IPR001498">
    <property type="entry name" value="Impact_N"/>
</dbReference>
<dbReference type="InterPro" id="IPR015796">
    <property type="entry name" value="Impact_YigZ-like"/>
</dbReference>
<evidence type="ECO:0000313" key="5">
    <source>
        <dbReference type="Proteomes" id="UP001228376"/>
    </source>
</evidence>
<proteinExistence type="inferred from homology"/>
<comment type="similarity">
    <text evidence="1">Belongs to the IMPACT family.</text>
</comment>
<feature type="domain" description="Impact N-terminal" evidence="2">
    <location>
        <begin position="19"/>
        <end position="124"/>
    </location>
</feature>
<dbReference type="RefSeq" id="WP_306067143.1">
    <property type="nucleotide sequence ID" value="NZ_JAROCA020000001.1"/>
</dbReference>
<dbReference type="InterPro" id="IPR020568">
    <property type="entry name" value="Ribosomal_Su5_D2-typ_SF"/>
</dbReference>
<dbReference type="PANTHER" id="PTHR16301">
    <property type="entry name" value="IMPACT-RELATED"/>
    <property type="match status" value="1"/>
</dbReference>
<evidence type="ECO:0000259" key="2">
    <source>
        <dbReference type="Pfam" id="PF01205"/>
    </source>
</evidence>
<protein>
    <submittedName>
        <fullName evidence="4">YigZ family protein</fullName>
    </submittedName>
</protein>
<dbReference type="InterPro" id="IPR015269">
    <property type="entry name" value="UPF0029_Impact_C"/>
</dbReference>
<dbReference type="SUPFAM" id="SSF54980">
    <property type="entry name" value="EF-G C-terminal domain-like"/>
    <property type="match status" value="1"/>
</dbReference>
<dbReference type="PANTHER" id="PTHR16301:SF20">
    <property type="entry name" value="IMPACT FAMILY MEMBER YIGZ"/>
    <property type="match status" value="1"/>
</dbReference>
<dbReference type="Gene3D" id="3.30.70.240">
    <property type="match status" value="1"/>
</dbReference>
<dbReference type="InterPro" id="IPR023582">
    <property type="entry name" value="Impact"/>
</dbReference>
<dbReference type="PROSITE" id="PS00910">
    <property type="entry name" value="UPF0029"/>
    <property type="match status" value="1"/>
</dbReference>
<comment type="caution">
    <text evidence="4">The sequence shown here is derived from an EMBL/GenBank/DDBJ whole genome shotgun (WGS) entry which is preliminary data.</text>
</comment>
<dbReference type="InterPro" id="IPR035647">
    <property type="entry name" value="EFG_III/V"/>
</dbReference>
<keyword evidence="5" id="KW-1185">Reference proteome</keyword>
<reference evidence="4 5" key="1">
    <citation type="submission" date="2023-10" db="EMBL/GenBank/DDBJ databases">
        <title>179-bfca-hs.</title>
        <authorList>
            <person name="Miliotis G."/>
            <person name="Sengupta P."/>
            <person name="Hameed A."/>
            <person name="Chuvochina M."/>
            <person name="Mcdonagh F."/>
            <person name="Simpson A.C."/>
            <person name="Singh N.K."/>
            <person name="Rekha P.D."/>
            <person name="Raman K."/>
            <person name="Hugenholtz P."/>
            <person name="Venkateswaran K."/>
        </authorList>
    </citation>
    <scope>NUCLEOTIDE SEQUENCE [LARGE SCALE GENOMIC DNA]</scope>
    <source>
        <strain evidence="4 5">179-BFC-A-HS</strain>
    </source>
</reference>
<accession>A0ABU5CFG9</accession>
<dbReference type="InterPro" id="IPR036956">
    <property type="entry name" value="Impact_N_sf"/>
</dbReference>
<dbReference type="InterPro" id="IPR020569">
    <property type="entry name" value="UPF0029_Impact_CS"/>
</dbReference>
<evidence type="ECO:0000313" key="4">
    <source>
        <dbReference type="EMBL" id="MDY0405079.1"/>
    </source>
</evidence>
<dbReference type="Proteomes" id="UP001228376">
    <property type="component" value="Unassembled WGS sequence"/>
</dbReference>
<dbReference type="Pfam" id="PF01205">
    <property type="entry name" value="Impact_N"/>
    <property type="match status" value="1"/>
</dbReference>
<sequence>MLSQYYTTQKSGSDEITIQKSRFIGTVRRVETEEQAQEFIEEMKKKYHDATHNCSAYMIGEHDQIQKANDDGEPSGTAGVPILEVIKKQHLKDTAIVVTRYFGGIKLGAGGLIRAYSTTASQAIKTTGMVKRQLMQGYAVTIDYTLLGKTENALRNSSYLLESIDYQEKVILHVYTKVSETQTFTQWMTELTNALADIKETEKKYLEIPVTSTKENDD</sequence>
<dbReference type="Pfam" id="PF09186">
    <property type="entry name" value="DUF1949"/>
    <property type="match status" value="1"/>
</dbReference>
<organism evidence="4 5">
    <name type="scientific">Tigheibacillus jepli</name>
    <dbReference type="NCBI Taxonomy" id="3035914"/>
    <lineage>
        <taxon>Bacteria</taxon>
        <taxon>Bacillati</taxon>
        <taxon>Bacillota</taxon>
        <taxon>Bacilli</taxon>
        <taxon>Bacillales</taxon>
        <taxon>Bacillaceae</taxon>
        <taxon>Tigheibacillus</taxon>
    </lineage>
</organism>
<feature type="domain" description="UPF0029" evidence="3">
    <location>
        <begin position="140"/>
        <end position="193"/>
    </location>
</feature>
<name>A0ABU5CFG9_9BACI</name>
<dbReference type="EMBL" id="JAROCA020000001">
    <property type="protein sequence ID" value="MDY0405079.1"/>
    <property type="molecule type" value="Genomic_DNA"/>
</dbReference>